<feature type="coiled-coil region" evidence="1">
    <location>
        <begin position="77"/>
        <end position="111"/>
    </location>
</feature>
<dbReference type="AlphaFoldDB" id="A0A6A5X3Q6"/>
<keyword evidence="3" id="KW-1185">Reference proteome</keyword>
<protein>
    <submittedName>
        <fullName evidence="2">Uncharacterized protein</fullName>
    </submittedName>
</protein>
<gene>
    <name evidence="2" type="ORF">P154DRAFT_121115</name>
</gene>
<evidence type="ECO:0000313" key="3">
    <source>
        <dbReference type="Proteomes" id="UP000799779"/>
    </source>
</evidence>
<dbReference type="OrthoDB" id="3763466at2759"/>
<sequence length="411" mass="46819">MVTLRRVLVAWGRSFRLHSMTLCSRQPSPPQRPSVSRPLTHSLTHCYPRLSPPTHAFLPEVKKMPDTMEPDASWEAIERAAGNRRALHSKITDLQKQRVQLKESIAKLAVNDVSAADKKLTDAIVSHSKKETLALTRRMQEVLPKELRAMVWQQYWAKGHPLVGEHKIGLFTEEYMTAEDFYTGYFDLLDATETPPGDMTYPRRSWDDLPTAAKPAFVGSEAAYEAMLEFLRYAGRDIWSGTKQLSASLSADVFHIGITALMLATSLHLYTDTDLQREACGLTGISHPHSIICPHSKEALKNLKRELHPLLKIPRGTLTSVDFNIQCCASFRHLENVLDIFKDSYETLLEQGINVTIMVCGDDEYVTDVCYDVRAEDYYELTLIEWRQKHKIGIDVEREQTHLSEKLRLLN</sequence>
<dbReference type="Proteomes" id="UP000799779">
    <property type="component" value="Unassembled WGS sequence"/>
</dbReference>
<keyword evidence="1" id="KW-0175">Coiled coil</keyword>
<reference evidence="2" key="1">
    <citation type="journal article" date="2020" name="Stud. Mycol.">
        <title>101 Dothideomycetes genomes: a test case for predicting lifestyles and emergence of pathogens.</title>
        <authorList>
            <person name="Haridas S."/>
            <person name="Albert R."/>
            <person name="Binder M."/>
            <person name="Bloem J."/>
            <person name="Labutti K."/>
            <person name="Salamov A."/>
            <person name="Andreopoulos B."/>
            <person name="Baker S."/>
            <person name="Barry K."/>
            <person name="Bills G."/>
            <person name="Bluhm B."/>
            <person name="Cannon C."/>
            <person name="Castanera R."/>
            <person name="Culley D."/>
            <person name="Daum C."/>
            <person name="Ezra D."/>
            <person name="Gonzalez J."/>
            <person name="Henrissat B."/>
            <person name="Kuo A."/>
            <person name="Liang C."/>
            <person name="Lipzen A."/>
            <person name="Lutzoni F."/>
            <person name="Magnuson J."/>
            <person name="Mondo S."/>
            <person name="Nolan M."/>
            <person name="Ohm R."/>
            <person name="Pangilinan J."/>
            <person name="Park H.-J."/>
            <person name="Ramirez L."/>
            <person name="Alfaro M."/>
            <person name="Sun H."/>
            <person name="Tritt A."/>
            <person name="Yoshinaga Y."/>
            <person name="Zwiers L.-H."/>
            <person name="Turgeon B."/>
            <person name="Goodwin S."/>
            <person name="Spatafora J."/>
            <person name="Crous P."/>
            <person name="Grigoriev I."/>
        </authorList>
    </citation>
    <scope>NUCLEOTIDE SEQUENCE</scope>
    <source>
        <strain evidence="2">CBS 123094</strain>
    </source>
</reference>
<organism evidence="2 3">
    <name type="scientific">Amniculicola lignicola CBS 123094</name>
    <dbReference type="NCBI Taxonomy" id="1392246"/>
    <lineage>
        <taxon>Eukaryota</taxon>
        <taxon>Fungi</taxon>
        <taxon>Dikarya</taxon>
        <taxon>Ascomycota</taxon>
        <taxon>Pezizomycotina</taxon>
        <taxon>Dothideomycetes</taxon>
        <taxon>Pleosporomycetidae</taxon>
        <taxon>Pleosporales</taxon>
        <taxon>Amniculicolaceae</taxon>
        <taxon>Amniculicola</taxon>
    </lineage>
</organism>
<accession>A0A6A5X3Q6</accession>
<evidence type="ECO:0000313" key="2">
    <source>
        <dbReference type="EMBL" id="KAF2007558.1"/>
    </source>
</evidence>
<proteinExistence type="predicted"/>
<name>A0A6A5X3Q6_9PLEO</name>
<dbReference type="EMBL" id="ML977557">
    <property type="protein sequence ID" value="KAF2007558.1"/>
    <property type="molecule type" value="Genomic_DNA"/>
</dbReference>
<evidence type="ECO:0000256" key="1">
    <source>
        <dbReference type="SAM" id="Coils"/>
    </source>
</evidence>